<comment type="caution">
    <text evidence="2">The sequence shown here is derived from an EMBL/GenBank/DDBJ whole genome shotgun (WGS) entry which is preliminary data.</text>
</comment>
<organism evidence="2 3">
    <name type="scientific">Paenibacillus illinoisensis</name>
    <dbReference type="NCBI Taxonomy" id="59845"/>
    <lineage>
        <taxon>Bacteria</taxon>
        <taxon>Bacillati</taxon>
        <taxon>Bacillota</taxon>
        <taxon>Bacilli</taxon>
        <taxon>Bacillales</taxon>
        <taxon>Paenibacillaceae</taxon>
        <taxon>Paenibacillus</taxon>
    </lineage>
</organism>
<dbReference type="InterPro" id="IPR029044">
    <property type="entry name" value="Nucleotide-diphossugar_trans"/>
</dbReference>
<feature type="domain" description="Glycosyltransferase 2-like" evidence="1">
    <location>
        <begin position="21"/>
        <end position="116"/>
    </location>
</feature>
<evidence type="ECO:0000259" key="1">
    <source>
        <dbReference type="Pfam" id="PF00535"/>
    </source>
</evidence>
<sequence>MAIRTKYAYDRKGHGNVITISLCMIVKNEERTLARCLDSVVGITDEVVIVDTGSSDRTMDIAAQYTDRIYTYEWADDFAAARNYSFDQATQEYILWLDADDVLLPAERAKLEKLKQQLPSEGETAAVVLNYTLAEGPEGSPLVTDRRLRLVKRDAGCRWHGRLHEQLSFPASGVITADIAVTHRREAGHHSARNVRILRKWIAEEGVAQGRLLFYYAGECYDRQRYAAAARGYAKMLEQPSGYREDRLIACARLAECYERLGQPGRKLGALLQSFQYDLPHADFCCAIAACFHERQELVSAIYWYMQAVDVSSRDTGLRPVPAACRTWLPHARLSLCYAHLGNWEQALMHNTKAREYLPSDPGLLDNRQKLEAILRKEIRNREEQDKAQSRK</sequence>
<proteinExistence type="predicted"/>
<dbReference type="Gene3D" id="1.25.40.10">
    <property type="entry name" value="Tetratricopeptide repeat domain"/>
    <property type="match status" value="1"/>
</dbReference>
<evidence type="ECO:0000313" key="3">
    <source>
        <dbReference type="Proteomes" id="UP001618531"/>
    </source>
</evidence>
<dbReference type="Gene3D" id="3.90.550.10">
    <property type="entry name" value="Spore Coat Polysaccharide Biosynthesis Protein SpsA, Chain A"/>
    <property type="match status" value="1"/>
</dbReference>
<dbReference type="InterPro" id="IPR011990">
    <property type="entry name" value="TPR-like_helical_dom_sf"/>
</dbReference>
<dbReference type="EC" id="2.4.-.-" evidence="2"/>
<dbReference type="PANTHER" id="PTHR43630">
    <property type="entry name" value="POLY-BETA-1,6-N-ACETYL-D-GLUCOSAMINE SYNTHASE"/>
    <property type="match status" value="1"/>
</dbReference>
<gene>
    <name evidence="2" type="ORF">ACINKY_08455</name>
</gene>
<dbReference type="SUPFAM" id="SSF48452">
    <property type="entry name" value="TPR-like"/>
    <property type="match status" value="1"/>
</dbReference>
<dbReference type="PANTHER" id="PTHR43630:SF2">
    <property type="entry name" value="GLYCOSYLTRANSFERASE"/>
    <property type="match status" value="1"/>
</dbReference>
<protein>
    <submittedName>
        <fullName evidence="2">Glycosyltransferase</fullName>
        <ecNumber evidence="2">2.4.-.-</ecNumber>
    </submittedName>
</protein>
<accession>A0ABW8HRW0</accession>
<dbReference type="SUPFAM" id="SSF53448">
    <property type="entry name" value="Nucleotide-diphospho-sugar transferases"/>
    <property type="match status" value="1"/>
</dbReference>
<evidence type="ECO:0000313" key="2">
    <source>
        <dbReference type="EMBL" id="MFK0522232.1"/>
    </source>
</evidence>
<keyword evidence="3" id="KW-1185">Reference proteome</keyword>
<dbReference type="Proteomes" id="UP001618531">
    <property type="component" value="Unassembled WGS sequence"/>
</dbReference>
<dbReference type="GO" id="GO:0016757">
    <property type="term" value="F:glycosyltransferase activity"/>
    <property type="evidence" value="ECO:0007669"/>
    <property type="project" value="UniProtKB-KW"/>
</dbReference>
<keyword evidence="2" id="KW-0808">Transferase</keyword>
<dbReference type="Pfam" id="PF00535">
    <property type="entry name" value="Glycos_transf_2"/>
    <property type="match status" value="1"/>
</dbReference>
<keyword evidence="2" id="KW-0328">Glycosyltransferase</keyword>
<reference evidence="2 3" key="1">
    <citation type="submission" date="2024-11" db="EMBL/GenBank/DDBJ databases">
        <title>Identification and Characterization of a Novel Fosfomycin Bacillithiol Transferase FosB8 in Paenibacillus illinoisensis.</title>
        <authorList>
            <person name="Lu W."/>
        </authorList>
    </citation>
    <scope>NUCLEOTIDE SEQUENCE [LARGE SCALE GENOMIC DNA]</scope>
    <source>
        <strain evidence="2 3">WP77</strain>
    </source>
</reference>
<dbReference type="EMBL" id="JBIYSL010000002">
    <property type="protein sequence ID" value="MFK0522232.1"/>
    <property type="molecule type" value="Genomic_DNA"/>
</dbReference>
<name>A0ABW8HRW0_9BACL</name>
<dbReference type="InterPro" id="IPR001173">
    <property type="entry name" value="Glyco_trans_2-like"/>
</dbReference>
<dbReference type="CDD" id="cd02511">
    <property type="entry name" value="Beta4Glucosyltransferase"/>
    <property type="match status" value="1"/>
</dbReference>